<dbReference type="PANTHER" id="PTHR39210">
    <property type="entry name" value="HEPARIN-SULFATE LYASE"/>
    <property type="match status" value="1"/>
</dbReference>
<comment type="subcellular location">
    <subcellularLocation>
        <location evidence="1">Periplasm</location>
    </subcellularLocation>
</comment>
<proteinExistence type="predicted"/>
<name>A0ABX7IAC7_9BACT</name>
<dbReference type="InterPro" id="IPR008929">
    <property type="entry name" value="Chondroitin_lyas"/>
</dbReference>
<evidence type="ECO:0000259" key="6">
    <source>
        <dbReference type="Pfam" id="PF16889"/>
    </source>
</evidence>
<feature type="domain" description="Heparin-sulfate lyase N-terminal" evidence="6">
    <location>
        <begin position="111"/>
        <end position="313"/>
    </location>
</feature>
<keyword evidence="4 7" id="KW-0456">Lyase</keyword>
<evidence type="ECO:0000256" key="4">
    <source>
        <dbReference type="ARBA" id="ARBA00023239"/>
    </source>
</evidence>
<organism evidence="7 8">
    <name type="scientific">Dyadobacter sandarakinus</name>
    <dbReference type="NCBI Taxonomy" id="2747268"/>
    <lineage>
        <taxon>Bacteria</taxon>
        <taxon>Pseudomonadati</taxon>
        <taxon>Bacteroidota</taxon>
        <taxon>Cytophagia</taxon>
        <taxon>Cytophagales</taxon>
        <taxon>Spirosomataceae</taxon>
        <taxon>Dyadobacter</taxon>
    </lineage>
</organism>
<dbReference type="RefSeq" id="WP_204658042.1">
    <property type="nucleotide sequence ID" value="NZ_CP056775.1"/>
</dbReference>
<evidence type="ECO:0000313" key="8">
    <source>
        <dbReference type="Proteomes" id="UP000612680"/>
    </source>
</evidence>
<evidence type="ECO:0000256" key="3">
    <source>
        <dbReference type="ARBA" id="ARBA00022764"/>
    </source>
</evidence>
<dbReference type="PANTHER" id="PTHR39210:SF1">
    <property type="entry name" value="HEPARIN-SULFATE LYASE"/>
    <property type="match status" value="1"/>
</dbReference>
<evidence type="ECO:0000259" key="5">
    <source>
        <dbReference type="Pfam" id="PF07940"/>
    </source>
</evidence>
<keyword evidence="8" id="KW-1185">Reference proteome</keyword>
<accession>A0ABX7IAC7</accession>
<gene>
    <name evidence="7" type="ORF">HWI92_18530</name>
</gene>
<feature type="domain" description="Heparinase II/III-like C-terminal" evidence="5">
    <location>
        <begin position="435"/>
        <end position="556"/>
    </location>
</feature>
<reference evidence="7 8" key="1">
    <citation type="submission" date="2020-06" db="EMBL/GenBank/DDBJ databases">
        <title>Dyadobacter sandarakinus sp. nov., isolated from the soil of the Arctic Yellow River Station.</title>
        <authorList>
            <person name="Zhang Y."/>
            <person name="Peng F."/>
        </authorList>
    </citation>
    <scope>NUCLEOTIDE SEQUENCE [LARGE SCALE GENOMIC DNA]</scope>
    <source>
        <strain evidence="7 8">Q3-56</strain>
    </source>
</reference>
<evidence type="ECO:0000256" key="2">
    <source>
        <dbReference type="ARBA" id="ARBA00022729"/>
    </source>
</evidence>
<dbReference type="Pfam" id="PF07940">
    <property type="entry name" value="Hepar_II_III_C"/>
    <property type="match status" value="1"/>
</dbReference>
<evidence type="ECO:0000313" key="7">
    <source>
        <dbReference type="EMBL" id="QRR02768.1"/>
    </source>
</evidence>
<dbReference type="GO" id="GO:0016829">
    <property type="term" value="F:lyase activity"/>
    <property type="evidence" value="ECO:0007669"/>
    <property type="project" value="UniProtKB-KW"/>
</dbReference>
<dbReference type="InterPro" id="IPR031680">
    <property type="entry name" value="Hepar_II_III_N"/>
</dbReference>
<dbReference type="Pfam" id="PF16889">
    <property type="entry name" value="Hepar_II_III_N"/>
    <property type="match status" value="1"/>
</dbReference>
<dbReference type="EMBL" id="CP056775">
    <property type="protein sequence ID" value="QRR02768.1"/>
    <property type="molecule type" value="Genomic_DNA"/>
</dbReference>
<dbReference type="Proteomes" id="UP000612680">
    <property type="component" value="Chromosome"/>
</dbReference>
<keyword evidence="3" id="KW-0574">Periplasm</keyword>
<keyword evidence="2" id="KW-0732">Signal</keyword>
<protein>
    <submittedName>
        <fullName evidence="7">Alginate lyase family protein</fullName>
    </submittedName>
</protein>
<dbReference type="Gene3D" id="2.70.98.70">
    <property type="match status" value="1"/>
</dbReference>
<evidence type="ECO:0000256" key="1">
    <source>
        <dbReference type="ARBA" id="ARBA00004418"/>
    </source>
</evidence>
<dbReference type="InterPro" id="IPR012480">
    <property type="entry name" value="Hepar_II_III_C"/>
</dbReference>
<sequence length="643" mass="75202">MKYTEIAGWVRLSRDMGLRYCIFRVWYYVQRQSGILRLRFPARTMRRSFINLDIWQHASIPFFFNGKHLLLTPDPTKTALKEKHCRILSGEFPYFNAMWHRSPGWHTHPLNGYTFDPELHWTKIPDFSLQQGDIKMVWEKSRFTFLYDLIRYDYHFQEDQSGLVLELITDWITQNPVNRGPNWMCSQEISLRVLNWTFALFYYRHSTALSQLVLDKVLASIYDQMRHVRDNISFSRIAVRNNHTLTETAALFITGMLFPFFEEAEEWKTAGKKLFEQEIAFQIDVDGAYIQHSANYYRIVIQLLNWVLRLAALHTEVLSPQTCRKARQAFRFLEHMQDPVSGWLPNYGPNDGALFFPLTDCHYRNYRPQLGTLAAILELKCSYPENTGWEEEAHWLGLQPARHPARLSSMLVTPHFLAVKNENTLTCMHSMQYRHRPHQADNLHLDVWVNGKNILRDGGTYSYHAPEHEVKYFAGTASHNTVIIGGLNQMQKKSRFIWLHWIKNAGVKISTENDCPVLQGWYEGFRESGDWIKHHRKVTIMQPGRLYMVEDTIEHGPPDFILEQIWNPGEGFAGDFQLECFDQNEAPVPLCHMSGWYSGTYGRKVPAERIIFRTAGGFLKTYIIHNTIKHAHTADPPILFAGR</sequence>
<dbReference type="Gene3D" id="1.50.10.100">
    <property type="entry name" value="Chondroitin AC/alginate lyase"/>
    <property type="match status" value="1"/>
</dbReference>
<dbReference type="SUPFAM" id="SSF48230">
    <property type="entry name" value="Chondroitin AC/alginate lyase"/>
    <property type="match status" value="1"/>
</dbReference>